<organism evidence="2 3">
    <name type="scientific">Sphaerisporangium album</name>
    <dbReference type="NCBI Taxonomy" id="509200"/>
    <lineage>
        <taxon>Bacteria</taxon>
        <taxon>Bacillati</taxon>
        <taxon>Actinomycetota</taxon>
        <taxon>Actinomycetes</taxon>
        <taxon>Streptosporangiales</taxon>
        <taxon>Streptosporangiaceae</taxon>
        <taxon>Sphaerisporangium</taxon>
    </lineage>
</organism>
<dbReference type="Gene3D" id="3.40.50.720">
    <property type="entry name" value="NAD(P)-binding Rossmann-like Domain"/>
    <property type="match status" value="1"/>
</dbReference>
<comment type="caution">
    <text evidence="2">The sequence shown here is derived from an EMBL/GenBank/DDBJ whole genome shotgun (WGS) entry which is preliminary data.</text>
</comment>
<dbReference type="OrthoDB" id="7941246at2"/>
<dbReference type="InterPro" id="IPR001509">
    <property type="entry name" value="Epimerase_deHydtase"/>
</dbReference>
<dbReference type="SUPFAM" id="SSF51735">
    <property type="entry name" value="NAD(P)-binding Rossmann-fold domains"/>
    <property type="match status" value="1"/>
</dbReference>
<dbReference type="AlphaFoldDB" id="A0A367FRI7"/>
<dbReference type="EMBL" id="QOIL01000001">
    <property type="protein sequence ID" value="RCG32988.1"/>
    <property type="molecule type" value="Genomic_DNA"/>
</dbReference>
<keyword evidence="3" id="KW-1185">Reference proteome</keyword>
<gene>
    <name evidence="2" type="ORF">DQ384_00595</name>
</gene>
<protein>
    <submittedName>
        <fullName evidence="2">NAD-dependent epimerase/dehydratase family protein</fullName>
    </submittedName>
</protein>
<evidence type="ECO:0000259" key="1">
    <source>
        <dbReference type="Pfam" id="PF01370"/>
    </source>
</evidence>
<accession>A0A367FRI7</accession>
<proteinExistence type="predicted"/>
<dbReference type="PANTHER" id="PTHR43245">
    <property type="entry name" value="BIFUNCTIONAL POLYMYXIN RESISTANCE PROTEIN ARNA"/>
    <property type="match status" value="1"/>
</dbReference>
<dbReference type="InterPro" id="IPR050177">
    <property type="entry name" value="Lipid_A_modif_metabolic_enz"/>
</dbReference>
<dbReference type="InterPro" id="IPR036291">
    <property type="entry name" value="NAD(P)-bd_dom_sf"/>
</dbReference>
<dbReference type="RefSeq" id="WP_114026652.1">
    <property type="nucleotide sequence ID" value="NZ_QOIL01000001.1"/>
</dbReference>
<dbReference type="Pfam" id="PF01370">
    <property type="entry name" value="Epimerase"/>
    <property type="match status" value="1"/>
</dbReference>
<sequence>MTRLLILGGTAFIGRAIAAEAIAQGFEVTTFNRGHTGEDVSGVTAIRGDRYAPKDVVRLTQSGSWDAVIDTSGYVPRNVLSVTRTLAPLTSRYLFMSSVSVYADWPIKPLTTESSLLECPPDADENYGVDVEDGPTRYGYQKSGCEMAVRISLGDERTTVLRPGVVLGPHEYVGRLPWWLRRIAQGGRTLAPGKPERTIQPVDVRDVALFALRCITEGTSGAFNVTAPVDGETFGGFLNFCAKATEAEPEFVWVPDDILLRSGVRQWSELPLWRTFPGVWQVDSSSALAHGLTCRPLSRTIQDTWEWLLNSPMAQINVRSSEIGLDLSREQAILAALTR</sequence>
<feature type="domain" description="NAD-dependent epimerase/dehydratase" evidence="1">
    <location>
        <begin position="5"/>
        <end position="225"/>
    </location>
</feature>
<dbReference type="PANTHER" id="PTHR43245:SF13">
    <property type="entry name" value="UDP-D-APIOSE_UDP-D-XYLOSE SYNTHASE 2"/>
    <property type="match status" value="1"/>
</dbReference>
<reference evidence="2 3" key="1">
    <citation type="submission" date="2018-06" db="EMBL/GenBank/DDBJ databases">
        <title>Sphaerisporangium craniellae sp. nov., isolated from a marine sponge in the South China Sea.</title>
        <authorList>
            <person name="Li L."/>
        </authorList>
    </citation>
    <scope>NUCLEOTIDE SEQUENCE [LARGE SCALE GENOMIC DNA]</scope>
    <source>
        <strain evidence="2 3">CCTCC AA 208026</strain>
    </source>
</reference>
<evidence type="ECO:0000313" key="3">
    <source>
        <dbReference type="Proteomes" id="UP000253094"/>
    </source>
</evidence>
<evidence type="ECO:0000313" key="2">
    <source>
        <dbReference type="EMBL" id="RCG32988.1"/>
    </source>
</evidence>
<name>A0A367FRI7_9ACTN</name>
<dbReference type="Proteomes" id="UP000253094">
    <property type="component" value="Unassembled WGS sequence"/>
</dbReference>